<feature type="compositionally biased region" description="Polar residues" evidence="2">
    <location>
        <begin position="198"/>
        <end position="211"/>
    </location>
</feature>
<evidence type="ECO:0000256" key="2">
    <source>
        <dbReference type="SAM" id="MobiDB-lite"/>
    </source>
</evidence>
<proteinExistence type="predicted"/>
<feature type="compositionally biased region" description="Low complexity" evidence="2">
    <location>
        <begin position="350"/>
        <end position="373"/>
    </location>
</feature>
<feature type="compositionally biased region" description="Low complexity" evidence="2">
    <location>
        <begin position="212"/>
        <end position="227"/>
    </location>
</feature>
<evidence type="ECO:0000256" key="1">
    <source>
        <dbReference type="SAM" id="Coils"/>
    </source>
</evidence>
<dbReference type="AlphaFoldDB" id="A0A9P6PTA7"/>
<protein>
    <submittedName>
        <fullName evidence="3">Uncharacterized protein</fullName>
    </submittedName>
</protein>
<feature type="region of interest" description="Disordered" evidence="2">
    <location>
        <begin position="198"/>
        <end position="227"/>
    </location>
</feature>
<feature type="compositionally biased region" description="Polar residues" evidence="2">
    <location>
        <begin position="101"/>
        <end position="122"/>
    </location>
</feature>
<feature type="region of interest" description="Disordered" evidence="2">
    <location>
        <begin position="58"/>
        <end position="122"/>
    </location>
</feature>
<evidence type="ECO:0000313" key="3">
    <source>
        <dbReference type="EMBL" id="KAG0251587.1"/>
    </source>
</evidence>
<keyword evidence="4" id="KW-1185">Reference proteome</keyword>
<dbReference type="Proteomes" id="UP000726737">
    <property type="component" value="Unassembled WGS sequence"/>
</dbReference>
<organism evidence="3 4">
    <name type="scientific">Mortierella polycephala</name>
    <dbReference type="NCBI Taxonomy" id="41804"/>
    <lineage>
        <taxon>Eukaryota</taxon>
        <taxon>Fungi</taxon>
        <taxon>Fungi incertae sedis</taxon>
        <taxon>Mucoromycota</taxon>
        <taxon>Mortierellomycotina</taxon>
        <taxon>Mortierellomycetes</taxon>
        <taxon>Mortierellales</taxon>
        <taxon>Mortierellaceae</taxon>
        <taxon>Mortierella</taxon>
    </lineage>
</organism>
<reference evidence="3" key="1">
    <citation type="journal article" date="2020" name="Fungal Divers.">
        <title>Resolving the Mortierellaceae phylogeny through synthesis of multi-gene phylogenetics and phylogenomics.</title>
        <authorList>
            <person name="Vandepol N."/>
            <person name="Liber J."/>
            <person name="Desiro A."/>
            <person name="Na H."/>
            <person name="Kennedy M."/>
            <person name="Barry K."/>
            <person name="Grigoriev I.V."/>
            <person name="Miller A.N."/>
            <person name="O'Donnell K."/>
            <person name="Stajich J.E."/>
            <person name="Bonito G."/>
        </authorList>
    </citation>
    <scope>NUCLEOTIDE SEQUENCE</scope>
    <source>
        <strain evidence="3">KOD948</strain>
    </source>
</reference>
<dbReference type="OrthoDB" id="2387083at2759"/>
<name>A0A9P6PTA7_9FUNG</name>
<gene>
    <name evidence="3" type="ORF">BG011_007509</name>
</gene>
<feature type="compositionally biased region" description="Polar residues" evidence="2">
    <location>
        <begin position="374"/>
        <end position="383"/>
    </location>
</feature>
<feature type="region of interest" description="Disordered" evidence="2">
    <location>
        <begin position="316"/>
        <end position="383"/>
    </location>
</feature>
<comment type="caution">
    <text evidence="3">The sequence shown here is derived from an EMBL/GenBank/DDBJ whole genome shotgun (WGS) entry which is preliminary data.</text>
</comment>
<accession>A0A9P6PTA7</accession>
<keyword evidence="1" id="KW-0175">Coiled coil</keyword>
<feature type="compositionally biased region" description="Polar residues" evidence="2">
    <location>
        <begin position="333"/>
        <end position="349"/>
    </location>
</feature>
<sequence length="383" mass="40329">MLTQLVVRFLVPSPRVESSLPIYTHSPIPVPVVLHSPTRSDAVPASPAIRLHSSKVAAPEPGVNASGLSGARANGPTKVTKGARFADQDDNDDSPSAPLTRRSNNVTFQTRPRGNTTDSTNSMAYPTFAAYRQAQNVNFEAFAQRVKRAFISQQQQQQLQLQQQQEEEELKRQQLMEMELQVNNPEDLFLRPGHSRHNSSPNVVVSGQDPVTATTTTTTSARAATGTRSRSASAASVIGDFAERIKSGTLFWRPTLFTNSNSNTDTVTTAGLGDETLQDNINNKDLEAGVGAGTGIGAGAGAGAGAGIVITVTASADDHPQPDAAGVDDWDTPRQNSTGRSAQIQAESNSGPALSPSTTTASSEPTTVSASSTMNDGPHTTTP</sequence>
<feature type="coiled-coil region" evidence="1">
    <location>
        <begin position="151"/>
        <end position="181"/>
    </location>
</feature>
<dbReference type="EMBL" id="JAAAJA010000582">
    <property type="protein sequence ID" value="KAG0251587.1"/>
    <property type="molecule type" value="Genomic_DNA"/>
</dbReference>
<evidence type="ECO:0000313" key="4">
    <source>
        <dbReference type="Proteomes" id="UP000726737"/>
    </source>
</evidence>